<dbReference type="InterPro" id="IPR002909">
    <property type="entry name" value="IPT_dom"/>
</dbReference>
<dbReference type="PANTHER" id="PTHR46580:SF2">
    <property type="entry name" value="MAM DOMAIN-CONTAINING PROTEIN"/>
    <property type="match status" value="1"/>
</dbReference>
<feature type="signal peptide" evidence="2">
    <location>
        <begin position="1"/>
        <end position="36"/>
    </location>
</feature>
<evidence type="ECO:0000259" key="3">
    <source>
        <dbReference type="SMART" id="SM00429"/>
    </source>
</evidence>
<dbReference type="SMART" id="SM00429">
    <property type="entry name" value="IPT"/>
    <property type="match status" value="2"/>
</dbReference>
<organism evidence="4 5">
    <name type="scientific">Hymenobacter luteus</name>
    <dbReference type="NCBI Taxonomy" id="1411122"/>
    <lineage>
        <taxon>Bacteria</taxon>
        <taxon>Pseudomonadati</taxon>
        <taxon>Bacteroidota</taxon>
        <taxon>Cytophagia</taxon>
        <taxon>Cytophagales</taxon>
        <taxon>Hymenobacteraceae</taxon>
        <taxon>Hymenobacter</taxon>
    </lineage>
</organism>
<name>A0A7W9SZB7_9BACT</name>
<dbReference type="PANTHER" id="PTHR46580">
    <property type="entry name" value="SENSOR KINASE-RELATED"/>
    <property type="match status" value="1"/>
</dbReference>
<keyword evidence="5" id="KW-1185">Reference proteome</keyword>
<feature type="domain" description="IPT/TIG" evidence="3">
    <location>
        <begin position="1207"/>
        <end position="1292"/>
    </location>
</feature>
<evidence type="ECO:0000256" key="1">
    <source>
        <dbReference type="ARBA" id="ARBA00022729"/>
    </source>
</evidence>
<dbReference type="Proteomes" id="UP000532746">
    <property type="component" value="Unassembled WGS sequence"/>
</dbReference>
<dbReference type="InterPro" id="IPR013783">
    <property type="entry name" value="Ig-like_fold"/>
</dbReference>
<gene>
    <name evidence="4" type="ORF">HNQ93_001476</name>
</gene>
<dbReference type="Gene3D" id="2.60.40.10">
    <property type="entry name" value="Immunoglobulins"/>
    <property type="match status" value="4"/>
</dbReference>
<dbReference type="Pfam" id="PF13517">
    <property type="entry name" value="FG-GAP_3"/>
    <property type="match status" value="3"/>
</dbReference>
<evidence type="ECO:0000313" key="4">
    <source>
        <dbReference type="EMBL" id="MBB6058630.1"/>
    </source>
</evidence>
<dbReference type="SUPFAM" id="SSF69318">
    <property type="entry name" value="Integrin alpha N-terminal domain"/>
    <property type="match status" value="1"/>
</dbReference>
<protein>
    <recommendedName>
        <fullName evidence="3">IPT/TIG domain-containing protein</fullName>
    </recommendedName>
</protein>
<dbReference type="InterPro" id="IPR013517">
    <property type="entry name" value="FG-GAP"/>
</dbReference>
<dbReference type="SUPFAM" id="SSF81296">
    <property type="entry name" value="E set domains"/>
    <property type="match status" value="4"/>
</dbReference>
<comment type="caution">
    <text evidence="4">The sequence shown here is derived from an EMBL/GenBank/DDBJ whole genome shotgun (WGS) entry which is preliminary data.</text>
</comment>
<sequence length="1841" mass="180948">MRYFYSLLGRVEAFARACILCAALLLLLMGAGPADAQAPTWQMALSGSSNQPATGTSVARATATDASGNLFLTGYFTGQITFGTTMLTSAGGTDIFLAKWNTATSTWAWAVRGGGISNDQSRGVAVSGTSVFITGSYFGNGASFAGKTLSSGGTDGNMFLAKYVDNGTSAGNGWAINSESFGAEVGNGVAASGTSVYVTGFYSASGATVAGTVLTGMGRTDMFLAKYVDNGTSAGNGWAVKGGGAITDVGNGVAVNGSNVYVTGSFESKTALFAGTTLTNPGSESDIFLAKYTDNGSSVAAGWAVSAGGTSNDSGNGVAVSGTSVYITGTFTTGTTATIDGRPIPGEFNGDDMFVAKYTDQGNTTTGVWAASGGSGGDDQGLGIAVNGTGVYVTGSFLAFYARFAGTTLQNTNTSYDAFVAKYTDQGTAVGNGWATSISGTEVDTGYGLAVTGSQVFVAASSGNGAISFGNEFFAPAKAGALGQLDAGSGTWQRAEAPLQGTTSRNLATATDASGNVFVTGDFSGNVQFGTTQLSSAGKTDMFLAKWDATASAWAWAIRAGGSDTDQGLGLAVSGNNVYVTGSYYSGNTRIAGQNLEAAGFSDLFVAKYTDNGSSVGNGWVVSGGGAGFDVGNGIAVSGSSVYITGRFEKQLSIAGTTLSAAAYTDIVVAKFTDNGSSVSSSWAISEGGVGYDYGNDIAVNGSAVYVTGYFQLNPRIAGTALTGIGNNADMFLAKYLDQGTTVSNGWAVSGGGSDGDVGNAVAVRGNAVYVTGSFTSGTDARIAGTELPGAGSADIFVAKYLDLGASASDGWAVSGGGTGADIGRDLTVTGANVYVAGSFAGGTTTRIAGSNLFGSGTASTLFVARYTDQGSTVSGSLAVSGGGAGGDVAFSLALSGANIYVAGYTTPSATFGSFTLTNPAATNVNFLGRIRESAPTLTSFTPTSGYEGVSLTINGTNLTGTSLITFAGSENNTVSSGYTINAAGTQITGVIVPSGAQTGPIRLAAPGGTATSTGVFTVTPAVPNPVPTITTLSPATAPAGNPSFTLTVTGTGFVARCVVNFNGVPLPTTLVSATQLTATVPASAIATVGSYPVSVTNPSPGGGTSAAVPFSVTVPQPPVLAGFAPASGAVGATLTLTGTNLSRTSVITFSGSNATTVTSGFAVNTAGTQITGVVVPAGAQTGPISVTTPVGSATSPDVFTVINTATPVLTSLTPARAAAGAEVTVAGRNLSSITSLVVNGATVPLSAITGSTNTSFTFVVPAGATATGSLVVSTAAGSATSSGFTAELRAISASPTVNAASGARTGSVVSVVYSEPVTAPAGNLAVYSAQAGGKKRGSAAVMGNAFQFSASVGTSAPDFQPGEMIRVSVPGPVRSAGGLQAPKKVFQFTTAVGGTGRGTFLPGPPLTVGTGPEGVALGDVDGDGDLDLLSANGSSNTVSVLLNNGAGNFGTGTTVAVGAAPIYVALADVDGDSDLDLLASNFSDNTVSIRLNNGAGTFGGGQSVAVISAPHQLALGDVDGDGDLDLLAGGGVGNTVSLRLNGGDASGSNTGQFSAGQNISVSTESHGVGLADVDGDGDLDVLAASMAADVVLIKLNGGDATGSNTGLFSGSGFVTVGNGPASIATGDVDGDGDADLLTANFTDGTVSVRLNNGTGSFTTQSTVSAGHDPHDIVLGDVDADGDLDLLTTGANYSTGTNTVSIRLNGGKGTFSGGSATAVGEAPRNLAVGDVDKDGDLDVVTGNSVGNTVSVRLNGGTQVLAAQPGSPASGLTLFPNPAHRAATLTGLRPGEPVQLLDALGRQVTTATATPAGTARLTWPAGLATGIYVVRAGTQALRLTVE</sequence>
<reference evidence="4 5" key="1">
    <citation type="submission" date="2020-08" db="EMBL/GenBank/DDBJ databases">
        <title>Genomic Encyclopedia of Type Strains, Phase IV (KMG-IV): sequencing the most valuable type-strain genomes for metagenomic binning, comparative biology and taxonomic classification.</title>
        <authorList>
            <person name="Goeker M."/>
        </authorList>
    </citation>
    <scope>NUCLEOTIDE SEQUENCE [LARGE SCALE GENOMIC DNA]</scope>
    <source>
        <strain evidence="4 5">DSM 26718</strain>
    </source>
</reference>
<proteinExistence type="predicted"/>
<dbReference type="Gene3D" id="2.30.30.100">
    <property type="match status" value="3"/>
</dbReference>
<dbReference type="InterPro" id="IPR028994">
    <property type="entry name" value="Integrin_alpha_N"/>
</dbReference>
<dbReference type="EMBL" id="JACHGG010000002">
    <property type="protein sequence ID" value="MBB6058630.1"/>
    <property type="molecule type" value="Genomic_DNA"/>
</dbReference>
<dbReference type="InterPro" id="IPR014756">
    <property type="entry name" value="Ig_E-set"/>
</dbReference>
<evidence type="ECO:0000313" key="5">
    <source>
        <dbReference type="Proteomes" id="UP000532746"/>
    </source>
</evidence>
<evidence type="ECO:0000256" key="2">
    <source>
        <dbReference type="SAM" id="SignalP"/>
    </source>
</evidence>
<feature type="domain" description="IPT/TIG" evidence="3">
    <location>
        <begin position="1027"/>
        <end position="1114"/>
    </location>
</feature>
<accession>A0A7W9SZB7</accession>
<dbReference type="RefSeq" id="WP_183403174.1">
    <property type="nucleotide sequence ID" value="NZ_JACHGG010000002.1"/>
</dbReference>
<dbReference type="CDD" id="cd00102">
    <property type="entry name" value="IPT"/>
    <property type="match status" value="1"/>
</dbReference>
<keyword evidence="1 2" id="KW-0732">Signal</keyword>
<feature type="chain" id="PRO_5031038045" description="IPT/TIG domain-containing protein" evidence="2">
    <location>
        <begin position="37"/>
        <end position="1841"/>
    </location>
</feature>